<evidence type="ECO:0000256" key="1">
    <source>
        <dbReference type="ARBA" id="ARBA00001928"/>
    </source>
</evidence>
<keyword evidence="6" id="KW-0456">Lyase</keyword>
<dbReference type="InterPro" id="IPR002724">
    <property type="entry name" value="Pyruvoyl-dep_arg_deCO2ase"/>
</dbReference>
<sequence length="166" mass="17101">MLPTPSVFCLAAGDAEGETPLTAFDGALLRAGVGNVNLLRVSSILPPRARQVERVVLSPGALVPIAYGSLSASEPGVTVAAAVAAAPGEPGKPGVIVEHALRGSRADAEAAVTRMARECFGRRGEPEPERILVASAEHRVEVCGCAFAGVVLWYHDAPGMEATPPR</sequence>
<evidence type="ECO:0000313" key="10">
    <source>
        <dbReference type="Proteomes" id="UP000065807"/>
    </source>
</evidence>
<reference evidence="10" key="2">
    <citation type="journal article" date="2016" name="Int. J. Syst. Evol. Microbiol.">
        <title>Complete genome sequence and cell structure of Limnochorda pilosa, a Gram-negative spore-former within the phylum Firmicutes.</title>
        <authorList>
            <person name="Watanabe M."/>
            <person name="Kojima H."/>
            <person name="Fukui M."/>
        </authorList>
    </citation>
    <scope>NUCLEOTIDE SEQUENCE [LARGE SCALE GENOMIC DNA]</scope>
    <source>
        <strain evidence="10">HC45</strain>
    </source>
</reference>
<comment type="similarity">
    <text evidence="2">Belongs to the pyruvoyl-dependent arginine decarboxylase family.</text>
</comment>
<evidence type="ECO:0000256" key="6">
    <source>
        <dbReference type="ARBA" id="ARBA00023239"/>
    </source>
</evidence>
<dbReference type="SUPFAM" id="SSF56271">
    <property type="entry name" value="Pyruvoyl-dependent histidine and arginine decarboxylases"/>
    <property type="match status" value="1"/>
</dbReference>
<dbReference type="STRING" id="1555112.LIP_0048"/>
<dbReference type="Proteomes" id="UP000065807">
    <property type="component" value="Chromosome"/>
</dbReference>
<dbReference type="GO" id="GO:0006527">
    <property type="term" value="P:L-arginine catabolic process"/>
    <property type="evidence" value="ECO:0007669"/>
    <property type="project" value="InterPro"/>
</dbReference>
<dbReference type="PANTHER" id="PTHR40438:SF1">
    <property type="entry name" value="PYRUVOYL-DEPENDENT ARGININE DECARBOXYLASE"/>
    <property type="match status" value="1"/>
</dbReference>
<dbReference type="SFLD" id="SFLDS00055">
    <property type="entry name" value="Pyruvoyl-Dependent_Histidine/A"/>
    <property type="match status" value="1"/>
</dbReference>
<dbReference type="SFLD" id="SFLDG01170">
    <property type="entry name" value="Pyruvoyl-dependent_arginine_de"/>
    <property type="match status" value="1"/>
</dbReference>
<evidence type="ECO:0000256" key="7">
    <source>
        <dbReference type="ARBA" id="ARBA00023317"/>
    </source>
</evidence>
<dbReference type="Gene3D" id="3.30.60.30">
    <property type="match status" value="1"/>
</dbReference>
<evidence type="ECO:0000256" key="5">
    <source>
        <dbReference type="ARBA" id="ARBA00022793"/>
    </source>
</evidence>
<dbReference type="OrthoDB" id="9783061at2"/>
<keyword evidence="10" id="KW-1185">Reference proteome</keyword>
<evidence type="ECO:0000256" key="4">
    <source>
        <dbReference type="ARBA" id="ARBA00014727"/>
    </source>
</evidence>
<dbReference type="GO" id="GO:0008792">
    <property type="term" value="F:arginine decarboxylase activity"/>
    <property type="evidence" value="ECO:0007669"/>
    <property type="project" value="UniProtKB-EC"/>
</dbReference>
<keyword evidence="5" id="KW-0210">Decarboxylase</keyword>
<reference evidence="10" key="1">
    <citation type="submission" date="2015-07" db="EMBL/GenBank/DDBJ databases">
        <title>Complete genome sequence and phylogenetic analysis of Limnochorda pilosa.</title>
        <authorList>
            <person name="Watanabe M."/>
            <person name="Kojima H."/>
            <person name="Fukui M."/>
        </authorList>
    </citation>
    <scope>NUCLEOTIDE SEQUENCE [LARGE SCALE GENOMIC DNA]</scope>
    <source>
        <strain evidence="10">HC45</strain>
    </source>
</reference>
<dbReference type="InterPro" id="IPR016104">
    <property type="entry name" value="Pyr-dep_his/arg-deCO2ase"/>
</dbReference>
<dbReference type="PANTHER" id="PTHR40438">
    <property type="entry name" value="PYRUVOYL-DEPENDENT ARGININE DECARBOXYLASE"/>
    <property type="match status" value="1"/>
</dbReference>
<dbReference type="RefSeq" id="WP_068132753.1">
    <property type="nucleotide sequence ID" value="NZ_AP014924.1"/>
</dbReference>
<dbReference type="SFLD" id="SFLDF00471">
    <property type="entry name" value="Pyruvoyl-dependent_arginine_de"/>
    <property type="match status" value="1"/>
</dbReference>
<keyword evidence="7" id="KW-0670">Pyruvate</keyword>
<proteinExistence type="inferred from homology"/>
<dbReference type="EC" id="4.1.1.19" evidence="3"/>
<dbReference type="Pfam" id="PF01862">
    <property type="entry name" value="PvlArgDC"/>
    <property type="match status" value="1"/>
</dbReference>
<dbReference type="NCBIfam" id="TIGR00286">
    <property type="entry name" value="pyruvoyl-dependent arginine decarboxylase"/>
    <property type="match status" value="1"/>
</dbReference>
<dbReference type="Gene3D" id="3.50.20.10">
    <property type="entry name" value="Pyruvoyl-Dependent Histidine Decarboxylase, subunit B"/>
    <property type="match status" value="1"/>
</dbReference>
<dbReference type="InterPro" id="IPR016105">
    <property type="entry name" value="Pyr-dep_his/arg-deCO2ase_sand"/>
</dbReference>
<evidence type="ECO:0000313" key="9">
    <source>
        <dbReference type="EMBL" id="BAS25905.1"/>
    </source>
</evidence>
<evidence type="ECO:0000256" key="8">
    <source>
        <dbReference type="ARBA" id="ARBA00049309"/>
    </source>
</evidence>
<gene>
    <name evidence="9" type="ORF">LIP_0048</name>
</gene>
<accession>A0A0K2SFN7</accession>
<organism evidence="9 10">
    <name type="scientific">Limnochorda pilosa</name>
    <dbReference type="NCBI Taxonomy" id="1555112"/>
    <lineage>
        <taxon>Bacteria</taxon>
        <taxon>Bacillati</taxon>
        <taxon>Bacillota</taxon>
        <taxon>Limnochordia</taxon>
        <taxon>Limnochordales</taxon>
        <taxon>Limnochordaceae</taxon>
        <taxon>Limnochorda</taxon>
    </lineage>
</organism>
<protein>
    <recommendedName>
        <fullName evidence="4">Pyruvoyl-dependent arginine decarboxylase AaxB</fullName>
        <ecNumber evidence="3">4.1.1.19</ecNumber>
    </recommendedName>
</protein>
<name>A0A0K2SFN7_LIMPI</name>
<evidence type="ECO:0000256" key="2">
    <source>
        <dbReference type="ARBA" id="ARBA00008611"/>
    </source>
</evidence>
<dbReference type="EMBL" id="AP014924">
    <property type="protein sequence ID" value="BAS25905.1"/>
    <property type="molecule type" value="Genomic_DNA"/>
</dbReference>
<comment type="cofactor">
    <cofactor evidence="1">
        <name>pyruvate</name>
        <dbReference type="ChEBI" id="CHEBI:15361"/>
    </cofactor>
</comment>
<comment type="catalytic activity">
    <reaction evidence="8">
        <text>L-arginine + H(+) = agmatine + CO2</text>
        <dbReference type="Rhea" id="RHEA:17641"/>
        <dbReference type="ChEBI" id="CHEBI:15378"/>
        <dbReference type="ChEBI" id="CHEBI:16526"/>
        <dbReference type="ChEBI" id="CHEBI:32682"/>
        <dbReference type="ChEBI" id="CHEBI:58145"/>
        <dbReference type="EC" id="4.1.1.19"/>
    </reaction>
</comment>
<dbReference type="PATRIC" id="fig|1555112.3.peg.46"/>
<dbReference type="KEGG" id="lpil:LIP_0048"/>
<dbReference type="AlphaFoldDB" id="A0A0K2SFN7"/>
<evidence type="ECO:0000256" key="3">
    <source>
        <dbReference type="ARBA" id="ARBA00012426"/>
    </source>
</evidence>